<dbReference type="Pfam" id="PF10955">
    <property type="entry name" value="Fin"/>
    <property type="match status" value="1"/>
</dbReference>
<reference evidence="1 4" key="2">
    <citation type="submission" date="2021-08" db="EMBL/GenBank/DDBJ databases">
        <title>Complete genome sequence of the strain Aneurinibacillus thermoaerophilus CCM 8960.</title>
        <authorList>
            <person name="Musilova J."/>
            <person name="Kourilova X."/>
            <person name="Pernicova I."/>
            <person name="Bezdicek M."/>
            <person name="Lengerova M."/>
            <person name="Obruca S."/>
            <person name="Sedlar K."/>
        </authorList>
    </citation>
    <scope>NUCLEOTIDE SEQUENCE [LARGE SCALE GENOMIC DNA]</scope>
    <source>
        <strain evidence="1 4">CCM 8960</strain>
    </source>
</reference>
<organism evidence="2 3">
    <name type="scientific">Aneurinibacillus thermoaerophilus</name>
    <dbReference type="NCBI Taxonomy" id="143495"/>
    <lineage>
        <taxon>Bacteria</taxon>
        <taxon>Bacillati</taxon>
        <taxon>Bacillota</taxon>
        <taxon>Bacilli</taxon>
        <taxon>Bacillales</taxon>
        <taxon>Paenibacillaceae</taxon>
        <taxon>Aneurinibacillus group</taxon>
        <taxon>Aneurinibacillus</taxon>
    </lineage>
</organism>
<dbReference type="OrthoDB" id="2084556at2"/>
<keyword evidence="4" id="KW-1185">Reference proteome</keyword>
<name>A0A1G8DQ51_ANETH</name>
<dbReference type="Proteomes" id="UP000198956">
    <property type="component" value="Unassembled WGS sequence"/>
</dbReference>
<dbReference type="GO" id="GO:0010468">
    <property type="term" value="P:regulation of gene expression"/>
    <property type="evidence" value="ECO:0007669"/>
    <property type="project" value="InterPro"/>
</dbReference>
<dbReference type="EMBL" id="FNDE01000035">
    <property type="protein sequence ID" value="SDH59804.1"/>
    <property type="molecule type" value="Genomic_DNA"/>
</dbReference>
<evidence type="ECO:0000313" key="4">
    <source>
        <dbReference type="Proteomes" id="UP000826616"/>
    </source>
</evidence>
<accession>A0A1G8DQ51</accession>
<reference evidence="2 3" key="1">
    <citation type="submission" date="2016-10" db="EMBL/GenBank/DDBJ databases">
        <authorList>
            <person name="de Groot N.N."/>
        </authorList>
    </citation>
    <scope>NUCLEOTIDE SEQUENCE [LARGE SCALE GENOMIC DNA]</scope>
    <source>
        <strain evidence="2 3">L 420-91</strain>
    </source>
</reference>
<dbReference type="InterPro" id="IPR020115">
    <property type="entry name" value="Fin"/>
</dbReference>
<evidence type="ECO:0000313" key="2">
    <source>
        <dbReference type="EMBL" id="SDH59804.1"/>
    </source>
</evidence>
<protein>
    <submittedName>
        <fullName evidence="1">Anti-sigma-F factor Fin family protein</fullName>
    </submittedName>
</protein>
<sequence length="73" mass="8441">MKIRYICPHCGMLYAAIDHPEATEERLGFHSLTPDERKHIISYEANGDIVVSITCEYCSEAIHRYPELTYPLQ</sequence>
<gene>
    <name evidence="1" type="ORF">K3F53_00565</name>
    <name evidence="2" type="ORF">SAMN04489735_103532</name>
</gene>
<evidence type="ECO:0000313" key="1">
    <source>
        <dbReference type="EMBL" id="QYY42901.1"/>
    </source>
</evidence>
<proteinExistence type="predicted"/>
<evidence type="ECO:0000313" key="3">
    <source>
        <dbReference type="Proteomes" id="UP000198956"/>
    </source>
</evidence>
<dbReference type="Proteomes" id="UP000826616">
    <property type="component" value="Chromosome"/>
</dbReference>
<dbReference type="AlphaFoldDB" id="A0A1G8DQ51"/>
<dbReference type="EMBL" id="CP080764">
    <property type="protein sequence ID" value="QYY42901.1"/>
    <property type="molecule type" value="Genomic_DNA"/>
</dbReference>
<dbReference type="GeneID" id="97139852"/>
<dbReference type="RefSeq" id="WP_057897134.1">
    <property type="nucleotide sequence ID" value="NZ_CP080764.1"/>
</dbReference>